<protein>
    <submittedName>
        <fullName evidence="1">Uncharacterized protein</fullName>
    </submittedName>
</protein>
<comment type="caution">
    <text evidence="1">The sequence shown here is derived from an EMBL/GenBank/DDBJ whole genome shotgun (WGS) entry which is preliminary data.</text>
</comment>
<reference evidence="1" key="2">
    <citation type="journal article" date="2021" name="PeerJ">
        <title>Extensive microbial diversity within the chicken gut microbiome revealed by metagenomics and culture.</title>
        <authorList>
            <person name="Gilroy R."/>
            <person name="Ravi A."/>
            <person name="Getino M."/>
            <person name="Pursley I."/>
            <person name="Horton D.L."/>
            <person name="Alikhan N.F."/>
            <person name="Baker D."/>
            <person name="Gharbi K."/>
            <person name="Hall N."/>
            <person name="Watson M."/>
            <person name="Adriaenssens E.M."/>
            <person name="Foster-Nyarko E."/>
            <person name="Jarju S."/>
            <person name="Secka A."/>
            <person name="Antonio M."/>
            <person name="Oren A."/>
            <person name="Chaudhuri R.R."/>
            <person name="La Ragione R."/>
            <person name="Hildebrand F."/>
            <person name="Pallen M.J."/>
        </authorList>
    </citation>
    <scope>NUCLEOTIDE SEQUENCE</scope>
    <source>
        <strain evidence="1">ChiSjej3B21-11622</strain>
    </source>
</reference>
<reference evidence="1" key="1">
    <citation type="submission" date="2020-10" db="EMBL/GenBank/DDBJ databases">
        <authorList>
            <person name="Gilroy R."/>
        </authorList>
    </citation>
    <scope>NUCLEOTIDE SEQUENCE</scope>
    <source>
        <strain evidence="1">ChiSjej3B21-11622</strain>
    </source>
</reference>
<organism evidence="1 2">
    <name type="scientific">Candidatus Limivivens merdigallinarum</name>
    <dbReference type="NCBI Taxonomy" id="2840859"/>
    <lineage>
        <taxon>Bacteria</taxon>
        <taxon>Bacillati</taxon>
        <taxon>Bacillota</taxon>
        <taxon>Clostridia</taxon>
        <taxon>Lachnospirales</taxon>
        <taxon>Lachnospiraceae</taxon>
        <taxon>Lachnospiraceae incertae sedis</taxon>
        <taxon>Candidatus Limivivens</taxon>
    </lineage>
</organism>
<dbReference type="Gene3D" id="2.70.98.50">
    <property type="entry name" value="putative glycoside hydrolase family protein from bacillus halodurans"/>
    <property type="match status" value="1"/>
</dbReference>
<dbReference type="EMBL" id="DVFT01000210">
    <property type="protein sequence ID" value="HIQ97727.1"/>
    <property type="molecule type" value="Genomic_DNA"/>
</dbReference>
<dbReference type="Proteomes" id="UP000886886">
    <property type="component" value="Unassembled WGS sequence"/>
</dbReference>
<evidence type="ECO:0000313" key="2">
    <source>
        <dbReference type="Proteomes" id="UP000886886"/>
    </source>
</evidence>
<sequence length="235" mass="26605">MIYTIKKPAGNKVSAWELKEEGRAVRYFGNLTEDRLDFLEASADLVGTLRIRTEDTDKTAEAYIRKLDLETLIASAEGEVGGEKRSSMAFAAKDKDVFYYELRQETNSMNLRVEYKPRSKRTYLNYNIGGMYFEMPLRGRDDYILGKCELCGDGFPKADEGGITIRNASRFALRIYLKHVPISGKDSRQAELLEHQMQMNRHLAKLDSISREGLIKAQEASARTAEDDSKPAAEA</sequence>
<dbReference type="AlphaFoldDB" id="A0A9D0ZXB0"/>
<gene>
    <name evidence="1" type="ORF">IAB26_14350</name>
</gene>
<accession>A0A9D0ZXB0</accession>
<proteinExistence type="predicted"/>
<evidence type="ECO:0000313" key="1">
    <source>
        <dbReference type="EMBL" id="HIQ97727.1"/>
    </source>
</evidence>
<name>A0A9D0ZXB0_9FIRM</name>